<dbReference type="Proteomes" id="UP000054279">
    <property type="component" value="Unassembled WGS sequence"/>
</dbReference>
<keyword evidence="3" id="KW-1185">Reference proteome</keyword>
<dbReference type="OrthoDB" id="3203159at2759"/>
<name>A0A0C9UTT9_SPHS4</name>
<gene>
    <name evidence="2" type="ORF">M422DRAFT_189533</name>
</gene>
<feature type="region of interest" description="Disordered" evidence="1">
    <location>
        <begin position="1"/>
        <end position="46"/>
    </location>
</feature>
<accession>A0A0C9UTT9</accession>
<dbReference type="EMBL" id="KN837302">
    <property type="protein sequence ID" value="KIJ28600.1"/>
    <property type="molecule type" value="Genomic_DNA"/>
</dbReference>
<dbReference type="AlphaFoldDB" id="A0A0C9UTT9"/>
<sequence length="127" mass="14633">MTPRRPYGGDPDDEPSDNDGFPGNKNRKEGPRSKSPRGTSSPYSHFDSRELHFDLKLKTTDIPTWDGNPGTLTRWILKVNTLASRGRTVYTQLGQLVPARLEKDAEQWFWSLPIKYHQNITESWKTF</sequence>
<reference evidence="2 3" key="1">
    <citation type="submission" date="2014-06" db="EMBL/GenBank/DDBJ databases">
        <title>Evolutionary Origins and Diversification of the Mycorrhizal Mutualists.</title>
        <authorList>
            <consortium name="DOE Joint Genome Institute"/>
            <consortium name="Mycorrhizal Genomics Consortium"/>
            <person name="Kohler A."/>
            <person name="Kuo A."/>
            <person name="Nagy L.G."/>
            <person name="Floudas D."/>
            <person name="Copeland A."/>
            <person name="Barry K.W."/>
            <person name="Cichocki N."/>
            <person name="Veneault-Fourrey C."/>
            <person name="LaButti K."/>
            <person name="Lindquist E.A."/>
            <person name="Lipzen A."/>
            <person name="Lundell T."/>
            <person name="Morin E."/>
            <person name="Murat C."/>
            <person name="Riley R."/>
            <person name="Ohm R."/>
            <person name="Sun H."/>
            <person name="Tunlid A."/>
            <person name="Henrissat B."/>
            <person name="Grigoriev I.V."/>
            <person name="Hibbett D.S."/>
            <person name="Martin F."/>
        </authorList>
    </citation>
    <scope>NUCLEOTIDE SEQUENCE [LARGE SCALE GENOMIC DNA]</scope>
    <source>
        <strain evidence="2 3">SS14</strain>
    </source>
</reference>
<evidence type="ECO:0000313" key="3">
    <source>
        <dbReference type="Proteomes" id="UP000054279"/>
    </source>
</evidence>
<evidence type="ECO:0000313" key="2">
    <source>
        <dbReference type="EMBL" id="KIJ28600.1"/>
    </source>
</evidence>
<proteinExistence type="predicted"/>
<dbReference type="HOGENOM" id="CLU_1971888_0_0_1"/>
<evidence type="ECO:0000256" key="1">
    <source>
        <dbReference type="SAM" id="MobiDB-lite"/>
    </source>
</evidence>
<protein>
    <submittedName>
        <fullName evidence="2">Uncharacterized protein</fullName>
    </submittedName>
</protein>
<organism evidence="2 3">
    <name type="scientific">Sphaerobolus stellatus (strain SS14)</name>
    <dbReference type="NCBI Taxonomy" id="990650"/>
    <lineage>
        <taxon>Eukaryota</taxon>
        <taxon>Fungi</taxon>
        <taxon>Dikarya</taxon>
        <taxon>Basidiomycota</taxon>
        <taxon>Agaricomycotina</taxon>
        <taxon>Agaricomycetes</taxon>
        <taxon>Phallomycetidae</taxon>
        <taxon>Geastrales</taxon>
        <taxon>Sphaerobolaceae</taxon>
        <taxon>Sphaerobolus</taxon>
    </lineage>
</organism>